<accession>A0ABQ2XD38</accession>
<dbReference type="EMBL" id="BMYT01000002">
    <property type="protein sequence ID" value="GGX10929.1"/>
    <property type="molecule type" value="Genomic_DNA"/>
</dbReference>
<dbReference type="Pfam" id="PF13439">
    <property type="entry name" value="Glyco_transf_4"/>
    <property type="match status" value="1"/>
</dbReference>
<evidence type="ECO:0000259" key="2">
    <source>
        <dbReference type="Pfam" id="PF00534"/>
    </source>
</evidence>
<gene>
    <name evidence="4" type="primary">wbpY</name>
    <name evidence="4" type="ORF">GCM10011282_16540</name>
</gene>
<sequence length="407" mass="45632">MNVVLSIEAIHPPLAGIGRYAWELATRLPFQQEIEAVRYLSDGQWRDLPTPNLVEAVSPDVELTSDTDKTVLNFKGRMRKRLEQFPHKLRRKIGQVPLFARAYGKFMPLLASNNLDGVKDAVFHGPNYFVPKTHLPSIVTIHDLSIYRYPQWHPKARIERMQMAIPEAIERASLILAISESTRKDIIDQFQIPAERVQVTLLGVDQIYHPRTSAQLTPVLSKFGLSMHAYSFFVSTIEPRKNLTNLIAAYRLLPIAMRQRWPLVLVGGGGWQSEDIHADIQRAVSEGWLKYLGFVDQADLPALYAGARLFTYPSWYEGFGLPIAEAMASGVPVLTSNCSSMPEVAAGAARLVEPGDVDSIREGLAQALDDDEWRELAVQRGLQRATELSWDACVRNTVAAYQSVSNK</sequence>
<comment type="caution">
    <text evidence="4">The sequence shown here is derived from an EMBL/GenBank/DDBJ whole genome shotgun (WGS) entry which is preliminary data.</text>
</comment>
<evidence type="ECO:0000256" key="1">
    <source>
        <dbReference type="ARBA" id="ARBA00022679"/>
    </source>
</evidence>
<proteinExistence type="predicted"/>
<keyword evidence="5" id="KW-1185">Reference proteome</keyword>
<protein>
    <submittedName>
        <fullName evidence="4">Glycosyltransferase WbpY</fullName>
    </submittedName>
</protein>
<evidence type="ECO:0000259" key="3">
    <source>
        <dbReference type="Pfam" id="PF13439"/>
    </source>
</evidence>
<keyword evidence="1" id="KW-0808">Transferase</keyword>
<dbReference type="PANTHER" id="PTHR46401:SF2">
    <property type="entry name" value="GLYCOSYLTRANSFERASE WBBK-RELATED"/>
    <property type="match status" value="1"/>
</dbReference>
<organism evidence="4 5">
    <name type="scientific">Undibacterium macrobrachii</name>
    <dbReference type="NCBI Taxonomy" id="1119058"/>
    <lineage>
        <taxon>Bacteria</taxon>
        <taxon>Pseudomonadati</taxon>
        <taxon>Pseudomonadota</taxon>
        <taxon>Betaproteobacteria</taxon>
        <taxon>Burkholderiales</taxon>
        <taxon>Oxalobacteraceae</taxon>
        <taxon>Undibacterium</taxon>
    </lineage>
</organism>
<dbReference type="InterPro" id="IPR001296">
    <property type="entry name" value="Glyco_trans_1"/>
</dbReference>
<evidence type="ECO:0000313" key="5">
    <source>
        <dbReference type="Proteomes" id="UP000620127"/>
    </source>
</evidence>
<evidence type="ECO:0000313" key="4">
    <source>
        <dbReference type="EMBL" id="GGX10929.1"/>
    </source>
</evidence>
<name>A0ABQ2XD38_9BURK</name>
<dbReference type="PANTHER" id="PTHR46401">
    <property type="entry name" value="GLYCOSYLTRANSFERASE WBBK-RELATED"/>
    <property type="match status" value="1"/>
</dbReference>
<dbReference type="Pfam" id="PF00534">
    <property type="entry name" value="Glycos_transf_1"/>
    <property type="match status" value="1"/>
</dbReference>
<feature type="domain" description="Glycosyl transferase family 1" evidence="2">
    <location>
        <begin position="230"/>
        <end position="379"/>
    </location>
</feature>
<feature type="domain" description="Glycosyltransferase subfamily 4-like N-terminal" evidence="3">
    <location>
        <begin position="81"/>
        <end position="205"/>
    </location>
</feature>
<reference evidence="5" key="1">
    <citation type="journal article" date="2019" name="Int. J. Syst. Evol. Microbiol.">
        <title>The Global Catalogue of Microorganisms (GCM) 10K type strain sequencing project: providing services to taxonomists for standard genome sequencing and annotation.</title>
        <authorList>
            <consortium name="The Broad Institute Genomics Platform"/>
            <consortium name="The Broad Institute Genome Sequencing Center for Infectious Disease"/>
            <person name="Wu L."/>
            <person name="Ma J."/>
        </authorList>
    </citation>
    <scope>NUCLEOTIDE SEQUENCE [LARGE SCALE GENOMIC DNA]</scope>
    <source>
        <strain evidence="5">KCTC 23916</strain>
    </source>
</reference>
<dbReference type="SUPFAM" id="SSF53756">
    <property type="entry name" value="UDP-Glycosyltransferase/glycogen phosphorylase"/>
    <property type="match status" value="1"/>
</dbReference>
<dbReference type="Gene3D" id="3.40.50.2000">
    <property type="entry name" value="Glycogen Phosphorylase B"/>
    <property type="match status" value="2"/>
</dbReference>
<dbReference type="Proteomes" id="UP000620127">
    <property type="component" value="Unassembled WGS sequence"/>
</dbReference>
<dbReference type="CDD" id="cd03809">
    <property type="entry name" value="GT4_MtfB-like"/>
    <property type="match status" value="1"/>
</dbReference>
<dbReference type="InterPro" id="IPR028098">
    <property type="entry name" value="Glyco_trans_4-like_N"/>
</dbReference>